<organism evidence="2 3">
    <name type="scientific">Cryptolaemus montrouzieri</name>
    <dbReference type="NCBI Taxonomy" id="559131"/>
    <lineage>
        <taxon>Eukaryota</taxon>
        <taxon>Metazoa</taxon>
        <taxon>Ecdysozoa</taxon>
        <taxon>Arthropoda</taxon>
        <taxon>Hexapoda</taxon>
        <taxon>Insecta</taxon>
        <taxon>Pterygota</taxon>
        <taxon>Neoptera</taxon>
        <taxon>Endopterygota</taxon>
        <taxon>Coleoptera</taxon>
        <taxon>Polyphaga</taxon>
        <taxon>Cucujiformia</taxon>
        <taxon>Coccinelloidea</taxon>
        <taxon>Coccinellidae</taxon>
        <taxon>Scymninae</taxon>
        <taxon>Scymnini</taxon>
        <taxon>Cryptolaemus</taxon>
    </lineage>
</organism>
<dbReference type="EMBL" id="JABFTP020000062">
    <property type="protein sequence ID" value="KAL3272341.1"/>
    <property type="molecule type" value="Genomic_DNA"/>
</dbReference>
<feature type="compositionally biased region" description="Basic and acidic residues" evidence="1">
    <location>
        <begin position="88"/>
        <end position="102"/>
    </location>
</feature>
<gene>
    <name evidence="2" type="ORF">HHI36_013822</name>
</gene>
<keyword evidence="3" id="KW-1185">Reference proteome</keyword>
<proteinExistence type="predicted"/>
<evidence type="ECO:0000313" key="3">
    <source>
        <dbReference type="Proteomes" id="UP001516400"/>
    </source>
</evidence>
<name>A0ABD2N125_9CUCU</name>
<protein>
    <submittedName>
        <fullName evidence="2">Uncharacterized protein</fullName>
    </submittedName>
</protein>
<accession>A0ABD2N125</accession>
<dbReference type="AlphaFoldDB" id="A0ABD2N125"/>
<reference evidence="2 3" key="1">
    <citation type="journal article" date="2021" name="BMC Biol.">
        <title>Horizontally acquired antibacterial genes associated with adaptive radiation of ladybird beetles.</title>
        <authorList>
            <person name="Li H.S."/>
            <person name="Tang X.F."/>
            <person name="Huang Y.H."/>
            <person name="Xu Z.Y."/>
            <person name="Chen M.L."/>
            <person name="Du X.Y."/>
            <person name="Qiu B.Y."/>
            <person name="Chen P.T."/>
            <person name="Zhang W."/>
            <person name="Slipinski A."/>
            <person name="Escalona H.E."/>
            <person name="Waterhouse R.M."/>
            <person name="Zwick A."/>
            <person name="Pang H."/>
        </authorList>
    </citation>
    <scope>NUCLEOTIDE SEQUENCE [LARGE SCALE GENOMIC DNA]</scope>
    <source>
        <strain evidence="2">SYSU2018</strain>
    </source>
</reference>
<comment type="caution">
    <text evidence="2">The sequence shown here is derived from an EMBL/GenBank/DDBJ whole genome shotgun (WGS) entry which is preliminary data.</text>
</comment>
<feature type="region of interest" description="Disordered" evidence="1">
    <location>
        <begin position="80"/>
        <end position="104"/>
    </location>
</feature>
<evidence type="ECO:0000313" key="2">
    <source>
        <dbReference type="EMBL" id="KAL3272341.1"/>
    </source>
</evidence>
<evidence type="ECO:0000256" key="1">
    <source>
        <dbReference type="SAM" id="MobiDB-lite"/>
    </source>
</evidence>
<dbReference type="Proteomes" id="UP001516400">
    <property type="component" value="Unassembled WGS sequence"/>
</dbReference>
<sequence>MTIFNRILRCLCMCIVIKRGTWSPHSSRTLNSRAHLRRKYIRSRPKLSKNSGPSTKPDWLKQWTISKGWMHNRSHLLNLGTNTVDNSMETKKDDADKQDKSSVTDSSISIENIDDLISIISGEDNGNEIDLDQIDVISTSSSFAIEVKEETKSNTNKDVSEIFIQSSKNYRLSFSDHLKFQANHQPIIYQGIISSKKNKKIIAKIWEYLKATRQSEELSINNNQIYGGVNAKRSYGNDEDRNQRIELTNALDINSENKYFKYRKNLQEEVIYECSEESNSLTIYHNPIYVSEIQKYYDFRTNHSTKPGNFSDRLNALKKRKGYAKISTWKRKIKTERHIIQHIKVRFMLTMRMDKDITKLKTRKIKHGKLRVGMYRADRLAAGMFADGSNEKIPRIHDEQKRIGNGRTSLKIQNFRYVVKYNSVIFLLLYSFEKVFTRRKSGQRQKISKNSA</sequence>